<feature type="signal peptide" evidence="1">
    <location>
        <begin position="1"/>
        <end position="21"/>
    </location>
</feature>
<evidence type="ECO:0000313" key="2">
    <source>
        <dbReference type="EMBL" id="MCZ4244685.1"/>
    </source>
</evidence>
<reference evidence="2" key="1">
    <citation type="submission" date="2022-12" db="EMBL/GenBank/DDBJ databases">
        <title>Genome sequence of HCMS5-2.</title>
        <authorList>
            <person name="Woo H."/>
        </authorList>
    </citation>
    <scope>NUCLEOTIDE SEQUENCE</scope>
    <source>
        <strain evidence="2">HCMS5-2</strain>
    </source>
</reference>
<organism evidence="2 3">
    <name type="scientific">Pedobacter punctiformis</name>
    <dbReference type="NCBI Taxonomy" id="3004097"/>
    <lineage>
        <taxon>Bacteria</taxon>
        <taxon>Pseudomonadati</taxon>
        <taxon>Bacteroidota</taxon>
        <taxon>Sphingobacteriia</taxon>
        <taxon>Sphingobacteriales</taxon>
        <taxon>Sphingobacteriaceae</taxon>
        <taxon>Pedobacter</taxon>
    </lineage>
</organism>
<comment type="caution">
    <text evidence="2">The sequence shown here is derived from an EMBL/GenBank/DDBJ whole genome shotgun (WGS) entry which is preliminary data.</text>
</comment>
<accession>A0ABT4L9V2</accession>
<dbReference type="EMBL" id="JAPWGM010000003">
    <property type="protein sequence ID" value="MCZ4244685.1"/>
    <property type="molecule type" value="Genomic_DNA"/>
</dbReference>
<dbReference type="Proteomes" id="UP001144347">
    <property type="component" value="Unassembled WGS sequence"/>
</dbReference>
<proteinExistence type="predicted"/>
<feature type="chain" id="PRO_5046312203" evidence="1">
    <location>
        <begin position="22"/>
        <end position="147"/>
    </location>
</feature>
<evidence type="ECO:0000256" key="1">
    <source>
        <dbReference type="SAM" id="SignalP"/>
    </source>
</evidence>
<gene>
    <name evidence="2" type="ORF">O0955_11800</name>
</gene>
<dbReference type="PROSITE" id="PS51257">
    <property type="entry name" value="PROKAR_LIPOPROTEIN"/>
    <property type="match status" value="1"/>
</dbReference>
<evidence type="ECO:0000313" key="3">
    <source>
        <dbReference type="Proteomes" id="UP001144347"/>
    </source>
</evidence>
<name>A0ABT4L9V2_9SPHI</name>
<protein>
    <submittedName>
        <fullName evidence="2">Uncharacterized protein</fullName>
    </submittedName>
</protein>
<keyword evidence="3" id="KW-1185">Reference proteome</keyword>
<dbReference type="RefSeq" id="WP_269427737.1">
    <property type="nucleotide sequence ID" value="NZ_JAPWGM010000003.1"/>
</dbReference>
<keyword evidence="1" id="KW-0732">Signal</keyword>
<sequence length="147" mass="15904">MKNFRLLMLSLVFIFPQALFGQGTATGCLITDAGANYNKVFTSKNINLLTGGYVLYNNSSNTSLSTNYCSWQAVSTTGNTCAVCSSLGLCLAGICVCLGTTTYGYEGTFNMIACDLDDYCLPLGLATGLIGFIWIQKRKNFNDTEFN</sequence>